<dbReference type="EMBL" id="JQ599284">
    <property type="protein sequence ID" value="AGF73890.1"/>
    <property type="molecule type" value="Genomic_RNA"/>
</dbReference>
<proteinExistence type="predicted"/>
<organism evidence="1 2">
    <name type="scientific">Cordyline virus 4</name>
    <dbReference type="NCBI Taxonomy" id="1177753"/>
    <lineage>
        <taxon>Viruses</taxon>
        <taxon>Riboviria</taxon>
        <taxon>Orthornavirae</taxon>
        <taxon>Kitrinoviricota</taxon>
        <taxon>Alsuviricetes</taxon>
        <taxon>Martellivirales</taxon>
        <taxon>Closteroviridae</taxon>
        <taxon>Velarivirus</taxon>
        <taxon>Velarivirus tetracordylinae</taxon>
    </lineage>
</organism>
<name>M1P246_9CLOS</name>
<sequence length="525" mass="61234">MESISSQNLIDVLKFVTFKSDFSNFYNSLLTFVKSDISKINSSSLIGIVGSGQKTEFYGKFTINGDDIRSVTDDMSSYIYLVAYYFKYGIKDYDSLSSYPPENLFAAFTDKTVDQYRKYVDKTIDYLADEYINAGCTYSMLDIKNRFPDYSEADLQFCFKLSNSLGTITSLDSIKSEDLRIFRKDSVDLTAKSKIFSNKLLDVIEDFTNVFFSVSANELMANLYNNLMCFATVPSSTVIAQVGKENFNTPLMKGIFYSILKDYEFKVCNFQTKYDFIENFNSNYSSLIDRLYNIKSYIKDSDIVNDNSTKIEEKIQLPKLLTYIVNVKKLNKAKYTSHLKLRDINDATVSRIFMKYFNEKHSIFDEDLIEAIVLFFFAFTSTSPNAFSKDEVFNMVVPRYNSNYRLVINTKDFISYFNKSKHLITEDDVNRNIFRLYCSKRANYAILLFKHLNYTTPVLFSKYPKVLSHLRVDFWKGLDMERLTRDEIKSINLIRLITEYHSSSDSNPQIKRYNKQRLFEALELY</sequence>
<protein>
    <submittedName>
        <fullName evidence="1">61.2 kDa protein</fullName>
    </submittedName>
</protein>
<dbReference type="GeneID" id="40524935"/>
<dbReference type="RefSeq" id="YP_009664828.1">
    <property type="nucleotide sequence ID" value="NC_043108.1"/>
</dbReference>
<evidence type="ECO:0000313" key="1">
    <source>
        <dbReference type="EMBL" id="AGF73890.1"/>
    </source>
</evidence>
<accession>M1P246</accession>
<keyword evidence="2" id="KW-1185">Reference proteome</keyword>
<dbReference type="KEGG" id="vg:40524935"/>
<dbReference type="InterPro" id="IPR004909">
    <property type="entry name" value="Vir_Hsp90"/>
</dbReference>
<dbReference type="Pfam" id="PF03225">
    <property type="entry name" value="Viral_Hsp90"/>
    <property type="match status" value="1"/>
</dbReference>
<evidence type="ECO:0000313" key="2">
    <source>
        <dbReference type="Proteomes" id="UP000232757"/>
    </source>
</evidence>
<dbReference type="Proteomes" id="UP000232757">
    <property type="component" value="Segment"/>
</dbReference>
<reference evidence="1 2" key="1">
    <citation type="submission" date="2013-02" db="EMBL/GenBank/DDBJ databases">
        <title>Differentiation, distribution, and elimination of closteroviruses infecting Cordyline fruticosa (L.) in Hawaii.</title>
        <authorList>
            <person name="Melzer M.J."/>
        </authorList>
    </citation>
    <scope>NUCLEOTIDE SEQUENCE [LARGE SCALE GENOMIC DNA]</scope>
    <source>
        <strain evidence="1">SJ1</strain>
    </source>
</reference>